<evidence type="ECO:0000259" key="1">
    <source>
        <dbReference type="Pfam" id="PF20078"/>
    </source>
</evidence>
<protein>
    <recommendedName>
        <fullName evidence="1">DUF6473 domain-containing protein</fullName>
    </recommendedName>
</protein>
<gene>
    <name evidence="2" type="ORF">GV832_07430</name>
</gene>
<dbReference type="EMBL" id="JAABNR010000005">
    <property type="protein sequence ID" value="NBZ87408.1"/>
    <property type="molecule type" value="Genomic_DNA"/>
</dbReference>
<keyword evidence="3" id="KW-1185">Reference proteome</keyword>
<dbReference type="Pfam" id="PF20078">
    <property type="entry name" value="DUF6473"/>
    <property type="match status" value="1"/>
</dbReference>
<dbReference type="AlphaFoldDB" id="A0AAE5BVN2"/>
<reference evidence="2" key="1">
    <citation type="submission" date="2020-01" db="EMBL/GenBank/DDBJ databases">
        <authorList>
            <person name="Chen W.-M."/>
        </authorList>
    </citation>
    <scope>NUCLEOTIDE SEQUENCE</scope>
    <source>
        <strain evidence="2">CYK-10</strain>
    </source>
</reference>
<dbReference type="InterPro" id="IPR045524">
    <property type="entry name" value="DUF6473"/>
</dbReference>
<organism evidence="2 3">
    <name type="scientific">Stagnihabitans tardus</name>
    <dbReference type="NCBI Taxonomy" id="2699202"/>
    <lineage>
        <taxon>Bacteria</taxon>
        <taxon>Pseudomonadati</taxon>
        <taxon>Pseudomonadota</taxon>
        <taxon>Alphaproteobacteria</taxon>
        <taxon>Rhodobacterales</taxon>
        <taxon>Paracoccaceae</taxon>
        <taxon>Stagnihabitans</taxon>
    </lineage>
</organism>
<sequence>MAYALQSEGVLDYFPCRYGVSNLSFRGPRRSLDRPYVVFLGGNETYGKFIPDPFPDLVEEEVGYGAVNLGIPNAGPDVYLNEPSLIELAQKAEAVVVQVLGAGNLSNRYYSVHPRRNDRFVGPTPLLRTLYRDVDFTEFTFTRHLLAALYDNSPEKFQTLAEDLRATWHRQMTALLKQLPERTVLLWLSDQAPPARATSPAHDPLLVDAELLASVRPFVRTYVEAVERGDQRGRNLSGMAFSRDESAAAALMPGPEVHRDLSRLLSQALEKILN</sequence>
<dbReference type="RefSeq" id="WP_168774210.1">
    <property type="nucleotide sequence ID" value="NZ_JAABNR010000005.1"/>
</dbReference>
<proteinExistence type="predicted"/>
<evidence type="ECO:0000313" key="2">
    <source>
        <dbReference type="EMBL" id="NBZ87408.1"/>
    </source>
</evidence>
<feature type="domain" description="DUF6473" evidence="1">
    <location>
        <begin position="1"/>
        <end position="272"/>
    </location>
</feature>
<accession>A0AAE5BVN2</accession>
<name>A0AAE5BVN2_9RHOB</name>
<dbReference type="Proteomes" id="UP001193501">
    <property type="component" value="Unassembled WGS sequence"/>
</dbReference>
<comment type="caution">
    <text evidence="2">The sequence shown here is derived from an EMBL/GenBank/DDBJ whole genome shotgun (WGS) entry which is preliminary data.</text>
</comment>
<evidence type="ECO:0000313" key="3">
    <source>
        <dbReference type="Proteomes" id="UP001193501"/>
    </source>
</evidence>